<dbReference type="EMBL" id="CATOUU010001090">
    <property type="protein sequence ID" value="CAI9971354.1"/>
    <property type="molecule type" value="Genomic_DNA"/>
</dbReference>
<evidence type="ECO:0000313" key="4">
    <source>
        <dbReference type="Proteomes" id="UP001642409"/>
    </source>
</evidence>
<proteinExistence type="predicted"/>
<feature type="region of interest" description="Disordered" evidence="1">
    <location>
        <begin position="1"/>
        <end position="37"/>
    </location>
</feature>
<evidence type="ECO:0000313" key="2">
    <source>
        <dbReference type="EMBL" id="CAI9971354.1"/>
    </source>
</evidence>
<keyword evidence="4" id="KW-1185">Reference proteome</keyword>
<evidence type="ECO:0000256" key="1">
    <source>
        <dbReference type="SAM" id="MobiDB-lite"/>
    </source>
</evidence>
<protein>
    <submittedName>
        <fullName evidence="3">Hypothetical_protein</fullName>
    </submittedName>
</protein>
<comment type="caution">
    <text evidence="2">The sequence shown here is derived from an EMBL/GenBank/DDBJ whole genome shotgun (WGS) entry which is preliminary data.</text>
</comment>
<evidence type="ECO:0000313" key="3">
    <source>
        <dbReference type="EMBL" id="CAL5996090.1"/>
    </source>
</evidence>
<reference evidence="2" key="1">
    <citation type="submission" date="2023-06" db="EMBL/GenBank/DDBJ databases">
        <authorList>
            <person name="Kurt Z."/>
        </authorList>
    </citation>
    <scope>NUCLEOTIDE SEQUENCE</scope>
</reference>
<name>A0AA86R462_9EUKA</name>
<dbReference type="Proteomes" id="UP001642409">
    <property type="component" value="Unassembled WGS sequence"/>
</dbReference>
<gene>
    <name evidence="3" type="ORF">HINF_LOCUS14542</name>
    <name evidence="2" type="ORF">HINF_LOCUS58999</name>
</gene>
<dbReference type="EMBL" id="CAXDID020000034">
    <property type="protein sequence ID" value="CAL5996090.1"/>
    <property type="molecule type" value="Genomic_DNA"/>
</dbReference>
<sequence>MVLLDEALSSSSWTSPPPARTHTKGARTPVPNVKDRHSCKTPITGSSIEMANVHHVKVDKPGVIITNRYRLDTLCDSIQIMSESHRGPGNIAEPKQKQRSDYTSASSTSTSKHQSPAVCERGRSPSSIVTWMVGQLIRYRTDRNRCDTTQDTDTNIQDGIQVVEHAESIDVQNNRLLILYFATNQVALLKQSYKLQNQVRQCYP</sequence>
<feature type="region of interest" description="Disordered" evidence="1">
    <location>
        <begin position="84"/>
        <end position="123"/>
    </location>
</feature>
<organism evidence="2">
    <name type="scientific">Hexamita inflata</name>
    <dbReference type="NCBI Taxonomy" id="28002"/>
    <lineage>
        <taxon>Eukaryota</taxon>
        <taxon>Metamonada</taxon>
        <taxon>Diplomonadida</taxon>
        <taxon>Hexamitidae</taxon>
        <taxon>Hexamitinae</taxon>
        <taxon>Hexamita</taxon>
    </lineage>
</organism>
<reference evidence="3 4" key="2">
    <citation type="submission" date="2024-07" db="EMBL/GenBank/DDBJ databases">
        <authorList>
            <person name="Akdeniz Z."/>
        </authorList>
    </citation>
    <scope>NUCLEOTIDE SEQUENCE [LARGE SCALE GENOMIC DNA]</scope>
</reference>
<accession>A0AA86R462</accession>
<dbReference type="AlphaFoldDB" id="A0AA86R462"/>